<comment type="caution">
    <text evidence="1">The sequence shown here is derived from an EMBL/GenBank/DDBJ whole genome shotgun (WGS) entry which is preliminary data.</text>
</comment>
<evidence type="ECO:0000313" key="1">
    <source>
        <dbReference type="EMBL" id="KIC71670.1"/>
    </source>
</evidence>
<reference evidence="1 2" key="1">
    <citation type="journal article" date="2014" name="Mol. Biol. Evol.">
        <title>Massive expansion of Ubiquitination-related gene families within the Chlamydiae.</title>
        <authorList>
            <person name="Domman D."/>
            <person name="Collingro A."/>
            <person name="Lagkouvardos I."/>
            <person name="Gehre L."/>
            <person name="Weinmaier T."/>
            <person name="Rattei T."/>
            <person name="Subtil A."/>
            <person name="Horn M."/>
        </authorList>
    </citation>
    <scope>NUCLEOTIDE SEQUENCE [LARGE SCALE GENOMIC DNA]</scope>
    <source>
        <strain evidence="1 2">EI2</strain>
    </source>
</reference>
<name>A0A0C1JK57_9BACT</name>
<protein>
    <submittedName>
        <fullName evidence="1">Putative transposase</fullName>
    </submittedName>
</protein>
<organism evidence="1 2">
    <name type="scientific">Candidatus Protochlamydia amoebophila</name>
    <dbReference type="NCBI Taxonomy" id="362787"/>
    <lineage>
        <taxon>Bacteria</taxon>
        <taxon>Pseudomonadati</taxon>
        <taxon>Chlamydiota</taxon>
        <taxon>Chlamydiia</taxon>
        <taxon>Parachlamydiales</taxon>
        <taxon>Parachlamydiaceae</taxon>
        <taxon>Candidatus Protochlamydia</taxon>
    </lineage>
</organism>
<accession>A0A0C1JK57</accession>
<dbReference type="EMBL" id="JSAN01000078">
    <property type="protein sequence ID" value="KIC71670.1"/>
    <property type="molecule type" value="Genomic_DNA"/>
</dbReference>
<dbReference type="Proteomes" id="UP000031465">
    <property type="component" value="Unassembled WGS sequence"/>
</dbReference>
<dbReference type="AlphaFoldDB" id="A0A0C1JK57"/>
<proteinExistence type="predicted"/>
<sequence>MRKEAGKTSSIERFNNTLRQRCSQFMRKAFSNKLTNLIGMIIYFICNFNRRQALYELFPIYYFNLHSRMLN</sequence>
<evidence type="ECO:0000313" key="2">
    <source>
        <dbReference type="Proteomes" id="UP000031465"/>
    </source>
</evidence>
<gene>
    <name evidence="1" type="ORF">DB44_DF00010</name>
</gene>